<accession>A0ACC2PCS7</accession>
<dbReference type="Proteomes" id="UP001239111">
    <property type="component" value="Chromosome 2"/>
</dbReference>
<reference evidence="1" key="1">
    <citation type="submission" date="2023-04" db="EMBL/GenBank/DDBJ databases">
        <title>A chromosome-level genome assembly of the parasitoid wasp Eretmocerus hayati.</title>
        <authorList>
            <person name="Zhong Y."/>
            <person name="Liu S."/>
            <person name="Liu Y."/>
        </authorList>
    </citation>
    <scope>NUCLEOTIDE SEQUENCE</scope>
    <source>
        <strain evidence="1">ZJU_SS_LIU_2023</strain>
    </source>
</reference>
<protein>
    <submittedName>
        <fullName evidence="1">Uncharacterized protein</fullName>
    </submittedName>
</protein>
<evidence type="ECO:0000313" key="1">
    <source>
        <dbReference type="EMBL" id="KAJ8680776.1"/>
    </source>
</evidence>
<organism evidence="1 2">
    <name type="scientific">Eretmocerus hayati</name>
    <dbReference type="NCBI Taxonomy" id="131215"/>
    <lineage>
        <taxon>Eukaryota</taxon>
        <taxon>Metazoa</taxon>
        <taxon>Ecdysozoa</taxon>
        <taxon>Arthropoda</taxon>
        <taxon>Hexapoda</taxon>
        <taxon>Insecta</taxon>
        <taxon>Pterygota</taxon>
        <taxon>Neoptera</taxon>
        <taxon>Endopterygota</taxon>
        <taxon>Hymenoptera</taxon>
        <taxon>Apocrita</taxon>
        <taxon>Proctotrupomorpha</taxon>
        <taxon>Chalcidoidea</taxon>
        <taxon>Aphelinidae</taxon>
        <taxon>Aphelininae</taxon>
        <taxon>Eretmocerus</taxon>
    </lineage>
</organism>
<comment type="caution">
    <text evidence="1">The sequence shown here is derived from an EMBL/GenBank/DDBJ whole genome shotgun (WGS) entry which is preliminary data.</text>
</comment>
<proteinExistence type="predicted"/>
<gene>
    <name evidence="1" type="ORF">QAD02_016563</name>
</gene>
<evidence type="ECO:0000313" key="2">
    <source>
        <dbReference type="Proteomes" id="UP001239111"/>
    </source>
</evidence>
<dbReference type="EMBL" id="CM056742">
    <property type="protein sequence ID" value="KAJ8680776.1"/>
    <property type="molecule type" value="Genomic_DNA"/>
</dbReference>
<keyword evidence="2" id="KW-1185">Reference proteome</keyword>
<name>A0ACC2PCS7_9HYME</name>
<sequence length="232" mass="27476">MKLKMQKPFNAKLVRQMLLEEDKFISDIFSKMPLPLNELVAQNGHDEYENEYLEQKKERDTSSEHKSKRAQTFEELHAKLDELKGKKLNHKDRLVKKGLKNRIQKKAKREERFMRKKLARTERAAAEKSTTKEETDSPKTMKQKPIFNSKALAKATGEKVKDDPELLKRTIKREEQKKKHSKKKWEARKEKVQKAVQEKQQKRSENILKRKRDVKTNKMKKAAKKGRIIPGF</sequence>